<feature type="region of interest" description="Disordered" evidence="1">
    <location>
        <begin position="1"/>
        <end position="32"/>
    </location>
</feature>
<reference evidence="3 4" key="1">
    <citation type="submission" date="2015-08" db="EMBL/GenBank/DDBJ databases">
        <title>Genomes of Isolates from Cabo Rojo, PR.</title>
        <authorList>
            <person name="Sanchez-Nieves R.L."/>
            <person name="Montalvo-Rodriguez R."/>
        </authorList>
    </citation>
    <scope>NUCLEOTIDE SEQUENCE [LARGE SCALE GENOMIC DNA]</scope>
    <source>
        <strain evidence="3 4">5</strain>
    </source>
</reference>
<feature type="compositionally biased region" description="Acidic residues" evidence="1">
    <location>
        <begin position="21"/>
        <end position="32"/>
    </location>
</feature>
<organism evidence="3 4">
    <name type="scientific">Halorubrum tropicale</name>
    <dbReference type="NCBI Taxonomy" id="1765655"/>
    <lineage>
        <taxon>Archaea</taxon>
        <taxon>Methanobacteriati</taxon>
        <taxon>Methanobacteriota</taxon>
        <taxon>Stenosarchaea group</taxon>
        <taxon>Halobacteria</taxon>
        <taxon>Halobacteriales</taxon>
        <taxon>Haloferacaceae</taxon>
        <taxon>Halorubrum</taxon>
    </lineage>
</organism>
<keyword evidence="4" id="KW-1185">Reference proteome</keyword>
<dbReference type="Pfam" id="PF26227">
    <property type="entry name" value="DUF8053"/>
    <property type="match status" value="1"/>
</dbReference>
<feature type="domain" description="DUF8053" evidence="2">
    <location>
        <begin position="1"/>
        <end position="54"/>
    </location>
</feature>
<dbReference type="AlphaFoldDB" id="A0A0M9ARN4"/>
<comment type="caution">
    <text evidence="3">The sequence shown here is derived from an EMBL/GenBank/DDBJ whole genome shotgun (WGS) entry which is preliminary data.</text>
</comment>
<protein>
    <recommendedName>
        <fullName evidence="2">DUF8053 domain-containing protein</fullName>
    </recommendedName>
</protein>
<dbReference type="RefSeq" id="WP_053771125.1">
    <property type="nucleotide sequence ID" value="NZ_LIST01000002.1"/>
</dbReference>
<accession>A0A0M9ARN4</accession>
<sequence>MQKLQDHGGSGVVTLPRDDLEKDDLLEEGDLPDEQHLDVDRLGRRTYVVRIPEEGGDLPELAQCEVVERLAAKRALDLGVRRGTPQAD</sequence>
<evidence type="ECO:0000259" key="2">
    <source>
        <dbReference type="Pfam" id="PF26227"/>
    </source>
</evidence>
<dbReference type="InterPro" id="IPR058366">
    <property type="entry name" value="DUF8053"/>
</dbReference>
<dbReference type="EMBL" id="LIST01000002">
    <property type="protein sequence ID" value="KOX96948.1"/>
    <property type="molecule type" value="Genomic_DNA"/>
</dbReference>
<evidence type="ECO:0000256" key="1">
    <source>
        <dbReference type="SAM" id="MobiDB-lite"/>
    </source>
</evidence>
<evidence type="ECO:0000313" key="3">
    <source>
        <dbReference type="EMBL" id="KOX96948.1"/>
    </source>
</evidence>
<evidence type="ECO:0000313" key="4">
    <source>
        <dbReference type="Proteomes" id="UP000037747"/>
    </source>
</evidence>
<proteinExistence type="predicted"/>
<name>A0A0M9ARN4_9EURY</name>
<gene>
    <name evidence="3" type="ORF">AMR74_05845</name>
</gene>
<dbReference type="OrthoDB" id="268463at2157"/>
<dbReference type="PATRIC" id="fig|1705389.3.peg.3124"/>
<dbReference type="Proteomes" id="UP000037747">
    <property type="component" value="Unassembled WGS sequence"/>
</dbReference>